<reference evidence="2 3" key="1">
    <citation type="submission" date="2013-03" db="EMBL/GenBank/DDBJ databases">
        <title>The Genome Sequence of Capronia epimyces CBS 606.96.</title>
        <authorList>
            <consortium name="The Broad Institute Genomics Platform"/>
            <person name="Cuomo C."/>
            <person name="de Hoog S."/>
            <person name="Gorbushina A."/>
            <person name="Walker B."/>
            <person name="Young S.K."/>
            <person name="Zeng Q."/>
            <person name="Gargeya S."/>
            <person name="Fitzgerald M."/>
            <person name="Haas B."/>
            <person name="Abouelleil A."/>
            <person name="Allen A.W."/>
            <person name="Alvarado L."/>
            <person name="Arachchi H.M."/>
            <person name="Berlin A.M."/>
            <person name="Chapman S.B."/>
            <person name="Gainer-Dewar J."/>
            <person name="Goldberg J."/>
            <person name="Griggs A."/>
            <person name="Gujja S."/>
            <person name="Hansen M."/>
            <person name="Howarth C."/>
            <person name="Imamovic A."/>
            <person name="Ireland A."/>
            <person name="Larimer J."/>
            <person name="McCowan C."/>
            <person name="Murphy C."/>
            <person name="Pearson M."/>
            <person name="Poon T.W."/>
            <person name="Priest M."/>
            <person name="Roberts A."/>
            <person name="Saif S."/>
            <person name="Shea T."/>
            <person name="Sisk P."/>
            <person name="Sykes S."/>
            <person name="Wortman J."/>
            <person name="Nusbaum C."/>
            <person name="Birren B."/>
        </authorList>
    </citation>
    <scope>NUCLEOTIDE SEQUENCE [LARGE SCALE GENOMIC DNA]</scope>
    <source>
        <strain evidence="2 3">CBS 606.96</strain>
    </source>
</reference>
<evidence type="ECO:0000313" key="2">
    <source>
        <dbReference type="EMBL" id="EXJ78241.1"/>
    </source>
</evidence>
<protein>
    <submittedName>
        <fullName evidence="2">Uncharacterized protein</fullName>
    </submittedName>
</protein>
<sequence length="269" mass="28797">MLSLSLSSLLPLMLIVLATGTSAFAVPVAGQLETTTNTASTSTSTSTSTNTNSLHFDFHSHSHGQLVRTPTNPVKQLLRRTPPNPVNQLLQIAPSSNSCTGAQFPSECVVSSISVVQAMVDGFAQYNVTTAPEQAALLSWMAFESGEFKYNRNHFPAPGRPGQGTRAMLMPNFVQEYAASIAELKPQVAAAGSDPDKILALVMPDKYAFAAAAWYYNVHCTADQKTQVREGGRAGWQDGFVTACVGTTFTDDRLAYWTRACNALGVPTS</sequence>
<dbReference type="RefSeq" id="XP_007737686.1">
    <property type="nucleotide sequence ID" value="XM_007739496.1"/>
</dbReference>
<evidence type="ECO:0000256" key="1">
    <source>
        <dbReference type="SAM" id="SignalP"/>
    </source>
</evidence>
<dbReference type="HOGENOM" id="CLU_071125_0_0_1"/>
<organism evidence="2 3">
    <name type="scientific">Capronia epimyces CBS 606.96</name>
    <dbReference type="NCBI Taxonomy" id="1182542"/>
    <lineage>
        <taxon>Eukaryota</taxon>
        <taxon>Fungi</taxon>
        <taxon>Dikarya</taxon>
        <taxon>Ascomycota</taxon>
        <taxon>Pezizomycotina</taxon>
        <taxon>Eurotiomycetes</taxon>
        <taxon>Chaetothyriomycetidae</taxon>
        <taxon>Chaetothyriales</taxon>
        <taxon>Herpotrichiellaceae</taxon>
        <taxon>Capronia</taxon>
    </lineage>
</organism>
<dbReference type="STRING" id="1182542.W9XMP4"/>
<keyword evidence="1" id="KW-0732">Signal</keyword>
<proteinExistence type="predicted"/>
<evidence type="ECO:0000313" key="3">
    <source>
        <dbReference type="Proteomes" id="UP000019478"/>
    </source>
</evidence>
<dbReference type="GeneID" id="19173486"/>
<keyword evidence="3" id="KW-1185">Reference proteome</keyword>
<dbReference type="eggNOG" id="ENOG502SPR5">
    <property type="taxonomic scope" value="Eukaryota"/>
</dbReference>
<gene>
    <name evidence="2" type="ORF">A1O3_09402</name>
</gene>
<name>W9XMP4_9EURO</name>
<dbReference type="Proteomes" id="UP000019478">
    <property type="component" value="Unassembled WGS sequence"/>
</dbReference>
<feature type="chain" id="PRO_5004932045" evidence="1">
    <location>
        <begin position="26"/>
        <end position="269"/>
    </location>
</feature>
<comment type="caution">
    <text evidence="2">The sequence shown here is derived from an EMBL/GenBank/DDBJ whole genome shotgun (WGS) entry which is preliminary data.</text>
</comment>
<dbReference type="OrthoDB" id="2349272at2759"/>
<accession>W9XMP4</accession>
<dbReference type="AlphaFoldDB" id="W9XMP4"/>
<dbReference type="EMBL" id="AMGY01000009">
    <property type="protein sequence ID" value="EXJ78241.1"/>
    <property type="molecule type" value="Genomic_DNA"/>
</dbReference>
<feature type="signal peptide" evidence="1">
    <location>
        <begin position="1"/>
        <end position="25"/>
    </location>
</feature>